<accession>A0A939G5Q3</accession>
<sequence>MNKLRFLLVATVGLSLWVVTGCSVKECCGPAPSARQLRIAAPLVQQTSAFAFDAFKRLNQSATGGDVFFSPLSLHMALGMVLNGANGTTKTEMLKVLNADGQSLMDLNQAYSQLMQDLPLLDPQVQIKLANSVWYRNGFTVTPAFQNTLTTSFLASVSGLDFNAPASVGIINDWAGSKTNGLIPKVLESLRPDEVMLLLNAIYFKGDWKAQFDPAKTVDLPFTLANGSKKQVKMMRLDTDLRRAFRPTYTAFELPYGSGNTAMTVLLPTPENTADKLLSTLTPADWTQLQTDMTGGKIDIGLPRFKLRYETELNDILSQMGMPTAFTPRADFTGINPNGGLLLTSVKQKAYVAVDEKGTTAAAVTSVGVGVTSLGPQPYLCDRPFVVVIHEKASGTILFMGKIANPTESL</sequence>
<dbReference type="CDD" id="cd19588">
    <property type="entry name" value="serpin_miropin-like"/>
    <property type="match status" value="1"/>
</dbReference>
<dbReference type="RefSeq" id="WP_207336338.1">
    <property type="nucleotide sequence ID" value="NZ_JAFMYU010000012.1"/>
</dbReference>
<comment type="similarity">
    <text evidence="1">Belongs to the serpin family.</text>
</comment>
<dbReference type="InterPro" id="IPR000215">
    <property type="entry name" value="Serpin_fam"/>
</dbReference>
<dbReference type="SMART" id="SM00093">
    <property type="entry name" value="SERPIN"/>
    <property type="match status" value="1"/>
</dbReference>
<dbReference type="GO" id="GO:0004867">
    <property type="term" value="F:serine-type endopeptidase inhibitor activity"/>
    <property type="evidence" value="ECO:0007669"/>
    <property type="project" value="InterPro"/>
</dbReference>
<name>A0A939G5Q3_9BACT</name>
<keyword evidence="4" id="KW-1185">Reference proteome</keyword>
<proteinExistence type="inferred from homology"/>
<dbReference type="Proteomes" id="UP000664795">
    <property type="component" value="Unassembled WGS sequence"/>
</dbReference>
<feature type="domain" description="Serpin" evidence="2">
    <location>
        <begin position="52"/>
        <end position="406"/>
    </location>
</feature>
<gene>
    <name evidence="3" type="ORF">J2I48_15275</name>
</gene>
<dbReference type="PANTHER" id="PTHR11461:SF211">
    <property type="entry name" value="GH10112P-RELATED"/>
    <property type="match status" value="1"/>
</dbReference>
<dbReference type="PROSITE" id="PS51257">
    <property type="entry name" value="PROKAR_LIPOPROTEIN"/>
    <property type="match status" value="1"/>
</dbReference>
<dbReference type="InterPro" id="IPR036186">
    <property type="entry name" value="Serpin_sf"/>
</dbReference>
<dbReference type="PANTHER" id="PTHR11461">
    <property type="entry name" value="SERINE PROTEASE INHIBITOR, SERPIN"/>
    <property type="match status" value="1"/>
</dbReference>
<dbReference type="EMBL" id="JAFMYU010000012">
    <property type="protein sequence ID" value="MBO0932371.1"/>
    <property type="molecule type" value="Genomic_DNA"/>
</dbReference>
<dbReference type="Gene3D" id="2.30.39.10">
    <property type="entry name" value="Alpha-1-antitrypsin, domain 1"/>
    <property type="match status" value="1"/>
</dbReference>
<dbReference type="InterPro" id="IPR023796">
    <property type="entry name" value="Serpin_dom"/>
</dbReference>
<evidence type="ECO:0000259" key="2">
    <source>
        <dbReference type="SMART" id="SM00093"/>
    </source>
</evidence>
<protein>
    <submittedName>
        <fullName evidence="3">Serpin family protein</fullName>
    </submittedName>
</protein>
<evidence type="ECO:0000313" key="3">
    <source>
        <dbReference type="EMBL" id="MBO0932371.1"/>
    </source>
</evidence>
<dbReference type="InterPro" id="IPR042185">
    <property type="entry name" value="Serpin_sf_2"/>
</dbReference>
<reference evidence="3 4" key="1">
    <citation type="submission" date="2021-03" db="EMBL/GenBank/DDBJ databases">
        <title>Fibrella sp. HMF5036 genome sequencing and assembly.</title>
        <authorList>
            <person name="Kang H."/>
            <person name="Kim H."/>
            <person name="Bae S."/>
            <person name="Joh K."/>
        </authorList>
    </citation>
    <scope>NUCLEOTIDE SEQUENCE [LARGE SCALE GENOMIC DNA]</scope>
    <source>
        <strain evidence="3 4">HMF5036</strain>
    </source>
</reference>
<comment type="caution">
    <text evidence="3">The sequence shown here is derived from an EMBL/GenBank/DDBJ whole genome shotgun (WGS) entry which is preliminary data.</text>
</comment>
<dbReference type="Pfam" id="PF00079">
    <property type="entry name" value="Serpin"/>
    <property type="match status" value="1"/>
</dbReference>
<dbReference type="InterPro" id="IPR042178">
    <property type="entry name" value="Serpin_sf_1"/>
</dbReference>
<evidence type="ECO:0000313" key="4">
    <source>
        <dbReference type="Proteomes" id="UP000664795"/>
    </source>
</evidence>
<evidence type="ECO:0000256" key="1">
    <source>
        <dbReference type="RuleBase" id="RU000411"/>
    </source>
</evidence>
<dbReference type="GO" id="GO:0005615">
    <property type="term" value="C:extracellular space"/>
    <property type="evidence" value="ECO:0007669"/>
    <property type="project" value="InterPro"/>
</dbReference>
<dbReference type="AlphaFoldDB" id="A0A939G5Q3"/>
<organism evidence="3 4">
    <name type="scientific">Fibrella aquatilis</name>
    <dbReference type="NCBI Taxonomy" id="2817059"/>
    <lineage>
        <taxon>Bacteria</taxon>
        <taxon>Pseudomonadati</taxon>
        <taxon>Bacteroidota</taxon>
        <taxon>Cytophagia</taxon>
        <taxon>Cytophagales</taxon>
        <taxon>Spirosomataceae</taxon>
        <taxon>Fibrella</taxon>
    </lineage>
</organism>
<dbReference type="Gene3D" id="3.30.497.10">
    <property type="entry name" value="Antithrombin, subunit I, domain 2"/>
    <property type="match status" value="1"/>
</dbReference>
<dbReference type="SUPFAM" id="SSF56574">
    <property type="entry name" value="Serpins"/>
    <property type="match status" value="1"/>
</dbReference>